<keyword evidence="2" id="KW-0732">Signal</keyword>
<dbReference type="EMBL" id="CP117811">
    <property type="protein sequence ID" value="WDE95321.1"/>
    <property type="molecule type" value="Genomic_DNA"/>
</dbReference>
<feature type="signal peptide" evidence="2">
    <location>
        <begin position="1"/>
        <end position="23"/>
    </location>
</feature>
<proteinExistence type="inferred from homology"/>
<dbReference type="SUPFAM" id="SSF53649">
    <property type="entry name" value="Alkaline phosphatase-like"/>
    <property type="match status" value="1"/>
</dbReference>
<dbReference type="InterPro" id="IPR050738">
    <property type="entry name" value="Sulfatase"/>
</dbReference>
<organism evidence="4 5">
    <name type="scientific">Lentisphaera profundi</name>
    <dbReference type="NCBI Taxonomy" id="1658616"/>
    <lineage>
        <taxon>Bacteria</taxon>
        <taxon>Pseudomonadati</taxon>
        <taxon>Lentisphaerota</taxon>
        <taxon>Lentisphaeria</taxon>
        <taxon>Lentisphaerales</taxon>
        <taxon>Lentisphaeraceae</taxon>
        <taxon>Lentisphaera</taxon>
    </lineage>
</organism>
<reference evidence="4 5" key="1">
    <citation type="submission" date="2023-02" db="EMBL/GenBank/DDBJ databases">
        <title>Genome sequence of Lentisphaera profundi SAORIC-696.</title>
        <authorList>
            <person name="Kim e."/>
            <person name="Cho J.-C."/>
            <person name="Choi A."/>
            <person name="Kang I."/>
        </authorList>
    </citation>
    <scope>NUCLEOTIDE SEQUENCE [LARGE SCALE GENOMIC DNA]</scope>
    <source>
        <strain evidence="4 5">SAORIC-696</strain>
    </source>
</reference>
<evidence type="ECO:0000256" key="2">
    <source>
        <dbReference type="SAM" id="SignalP"/>
    </source>
</evidence>
<gene>
    <name evidence="4" type="ORF">PQO03_06255</name>
</gene>
<protein>
    <submittedName>
        <fullName evidence="4">Sulfatase-like hydrolase/transferase</fullName>
    </submittedName>
</protein>
<evidence type="ECO:0000256" key="1">
    <source>
        <dbReference type="ARBA" id="ARBA00008779"/>
    </source>
</evidence>
<dbReference type="RefSeq" id="WP_274148774.1">
    <property type="nucleotide sequence ID" value="NZ_CP117811.1"/>
</dbReference>
<evidence type="ECO:0000313" key="4">
    <source>
        <dbReference type="EMBL" id="WDE95321.1"/>
    </source>
</evidence>
<accession>A0ABY7VR41</accession>
<dbReference type="Proteomes" id="UP001214250">
    <property type="component" value="Chromosome 1"/>
</dbReference>
<name>A0ABY7VR41_9BACT</name>
<dbReference type="PANTHER" id="PTHR42693">
    <property type="entry name" value="ARYLSULFATASE FAMILY MEMBER"/>
    <property type="match status" value="1"/>
</dbReference>
<dbReference type="Pfam" id="PF00884">
    <property type="entry name" value="Sulfatase"/>
    <property type="match status" value="1"/>
</dbReference>
<dbReference type="PANTHER" id="PTHR42693:SF33">
    <property type="entry name" value="ARYLSULFATASE"/>
    <property type="match status" value="1"/>
</dbReference>
<feature type="chain" id="PRO_5046644328" evidence="2">
    <location>
        <begin position="24"/>
        <end position="541"/>
    </location>
</feature>
<dbReference type="Gene3D" id="3.40.720.10">
    <property type="entry name" value="Alkaline Phosphatase, subunit A"/>
    <property type="match status" value="2"/>
</dbReference>
<feature type="domain" description="Sulfatase N-terminal" evidence="3">
    <location>
        <begin position="37"/>
        <end position="379"/>
    </location>
</feature>
<dbReference type="InterPro" id="IPR000917">
    <property type="entry name" value="Sulfatase_N"/>
</dbReference>
<dbReference type="InterPro" id="IPR017850">
    <property type="entry name" value="Alkaline_phosphatase_core_sf"/>
</dbReference>
<comment type="similarity">
    <text evidence="1">Belongs to the sulfatase family.</text>
</comment>
<sequence length="541" mass="60934">MTISPIKLFFSLGLLLAVNSSFAVSNNDQQTPPAEQPNIIFFIADDMRPRHFNCLDEGKGKNYTPNLDRMAQEGIVLNEQHVVSPVCTPSRYNCLTGKYASRASNAFFKQVTKANDNQTVVEFNTHITKQDQSLPKLLKDLGYTTSMSGKNHVVHAHGLKRPKDFDGSAKDPKNVAILKANHDHVQQAMREAGFDHVGNVYHNNPDFLGLHEVAVQNMDWITQSSVDFLKQKRDNPFFLYLATTIPHAPDADKRSWNANPLITPIGYLDKPLTVQPARATIPARLKANGYKVNRDTCNMLWLDDSLGALIKTLEEEGELDNTIIFFFNDHGQNSKGTLYQGGVHNPSIIWKKGGFKTGKKLDAIVSNVDFAPTIVDMAGGKSIDKNFDGISILPYLNKEKEADKDRILYHELGYARAVRLGNWKYLAVRYPQKYENMTDEERSKALKEWNAERRRKHINIVTEDPKAPFSHLTALPGGGHAESESTGSYPAYFDKDQLYNLDLDPKEQKNLASNPEYQEKLKEMQKILQGITTELPGNFNL</sequence>
<keyword evidence="5" id="KW-1185">Reference proteome</keyword>
<evidence type="ECO:0000259" key="3">
    <source>
        <dbReference type="Pfam" id="PF00884"/>
    </source>
</evidence>
<evidence type="ECO:0000313" key="5">
    <source>
        <dbReference type="Proteomes" id="UP001214250"/>
    </source>
</evidence>